<protein>
    <recommendedName>
        <fullName evidence="4">Secreted protein</fullName>
    </recommendedName>
</protein>
<reference evidence="2" key="3">
    <citation type="journal article" date="2017" name="Nature">
        <title>Genome sequence of the progenitor of the wheat D genome Aegilops tauschii.</title>
        <authorList>
            <person name="Luo M.C."/>
            <person name="Gu Y.Q."/>
            <person name="Puiu D."/>
            <person name="Wang H."/>
            <person name="Twardziok S.O."/>
            <person name="Deal K.R."/>
            <person name="Huo N."/>
            <person name="Zhu T."/>
            <person name="Wang L."/>
            <person name="Wang Y."/>
            <person name="McGuire P.E."/>
            <person name="Liu S."/>
            <person name="Long H."/>
            <person name="Ramasamy R.K."/>
            <person name="Rodriguez J.C."/>
            <person name="Van S.L."/>
            <person name="Yuan L."/>
            <person name="Wang Z."/>
            <person name="Xia Z."/>
            <person name="Xiao L."/>
            <person name="Anderson O.D."/>
            <person name="Ouyang S."/>
            <person name="Liang Y."/>
            <person name="Zimin A.V."/>
            <person name="Pertea G."/>
            <person name="Qi P."/>
            <person name="Bennetzen J.L."/>
            <person name="Dai X."/>
            <person name="Dawson M.W."/>
            <person name="Muller H.G."/>
            <person name="Kugler K."/>
            <person name="Rivarola-Duarte L."/>
            <person name="Spannagl M."/>
            <person name="Mayer K.F.X."/>
            <person name="Lu F.H."/>
            <person name="Bevan M.W."/>
            <person name="Leroy P."/>
            <person name="Li P."/>
            <person name="You F.M."/>
            <person name="Sun Q."/>
            <person name="Liu Z."/>
            <person name="Lyons E."/>
            <person name="Wicker T."/>
            <person name="Salzberg S.L."/>
            <person name="Devos K.M."/>
            <person name="Dvorak J."/>
        </authorList>
    </citation>
    <scope>NUCLEOTIDE SEQUENCE [LARGE SCALE GENOMIC DNA]</scope>
    <source>
        <strain evidence="2">cv. AL8/78</strain>
    </source>
</reference>
<keyword evidence="1" id="KW-0732">Signal</keyword>
<feature type="chain" id="PRO_5019500094" description="Secreted protein" evidence="1">
    <location>
        <begin position="39"/>
        <end position="91"/>
    </location>
</feature>
<dbReference type="EnsemblPlants" id="AET7Gv20591400.8">
    <property type="protein sequence ID" value="AET7Gv20591400.8"/>
    <property type="gene ID" value="AET7Gv20591400"/>
</dbReference>
<reference evidence="3" key="2">
    <citation type="journal article" date="2017" name="Nat. Plants">
        <title>The Aegilops tauschii genome reveals multiple impacts of transposons.</title>
        <authorList>
            <person name="Zhao G."/>
            <person name="Zou C."/>
            <person name="Li K."/>
            <person name="Wang K."/>
            <person name="Li T."/>
            <person name="Gao L."/>
            <person name="Zhang X."/>
            <person name="Wang H."/>
            <person name="Yang Z."/>
            <person name="Liu X."/>
            <person name="Jiang W."/>
            <person name="Mao L."/>
            <person name="Kong X."/>
            <person name="Jiao Y."/>
            <person name="Jia J."/>
        </authorList>
    </citation>
    <scope>NUCLEOTIDE SEQUENCE [LARGE SCALE GENOMIC DNA]</scope>
    <source>
        <strain evidence="3">cv. AL8/78</strain>
    </source>
</reference>
<keyword evidence="3" id="KW-1185">Reference proteome</keyword>
<dbReference type="AlphaFoldDB" id="A0A453RIC5"/>
<evidence type="ECO:0000256" key="1">
    <source>
        <dbReference type="SAM" id="SignalP"/>
    </source>
</evidence>
<evidence type="ECO:0000313" key="3">
    <source>
        <dbReference type="Proteomes" id="UP000015105"/>
    </source>
</evidence>
<reference evidence="3" key="1">
    <citation type="journal article" date="2014" name="Science">
        <title>Ancient hybridizations among the ancestral genomes of bread wheat.</title>
        <authorList>
            <consortium name="International Wheat Genome Sequencing Consortium,"/>
            <person name="Marcussen T."/>
            <person name="Sandve S.R."/>
            <person name="Heier L."/>
            <person name="Spannagl M."/>
            <person name="Pfeifer M."/>
            <person name="Jakobsen K.S."/>
            <person name="Wulff B.B."/>
            <person name="Steuernagel B."/>
            <person name="Mayer K.F."/>
            <person name="Olsen O.A."/>
        </authorList>
    </citation>
    <scope>NUCLEOTIDE SEQUENCE [LARGE SCALE GENOMIC DNA]</scope>
    <source>
        <strain evidence="3">cv. AL8/78</strain>
    </source>
</reference>
<sequence length="91" mass="9532">MKHNSSFLSSSCLACRWVRWRWAALAATATVLPPAAKATSGRGAARLTRASRAPETGVATVAAPGGEERRRWTALYSSGLAAGHGLNGGFY</sequence>
<proteinExistence type="predicted"/>
<evidence type="ECO:0000313" key="2">
    <source>
        <dbReference type="EnsemblPlants" id="AET7Gv20591400.8"/>
    </source>
</evidence>
<name>A0A453RIC5_AEGTS</name>
<dbReference type="Gramene" id="AET7Gv20591400.8">
    <property type="protein sequence ID" value="AET7Gv20591400.8"/>
    <property type="gene ID" value="AET7Gv20591400"/>
</dbReference>
<feature type="signal peptide" evidence="1">
    <location>
        <begin position="1"/>
        <end position="38"/>
    </location>
</feature>
<reference evidence="2" key="5">
    <citation type="journal article" date="2021" name="G3 (Bethesda)">
        <title>Aegilops tauschii genome assembly Aet v5.0 features greater sequence contiguity and improved annotation.</title>
        <authorList>
            <person name="Wang L."/>
            <person name="Zhu T."/>
            <person name="Rodriguez J.C."/>
            <person name="Deal K.R."/>
            <person name="Dubcovsky J."/>
            <person name="McGuire P.E."/>
            <person name="Lux T."/>
            <person name="Spannagl M."/>
            <person name="Mayer K.F.X."/>
            <person name="Baldrich P."/>
            <person name="Meyers B.C."/>
            <person name="Huo N."/>
            <person name="Gu Y.Q."/>
            <person name="Zhou H."/>
            <person name="Devos K.M."/>
            <person name="Bennetzen J.L."/>
            <person name="Unver T."/>
            <person name="Budak H."/>
            <person name="Gulick P.J."/>
            <person name="Galiba G."/>
            <person name="Kalapos B."/>
            <person name="Nelson D.R."/>
            <person name="Li P."/>
            <person name="You F.M."/>
            <person name="Luo M.C."/>
            <person name="Dvorak J."/>
        </authorList>
    </citation>
    <scope>NUCLEOTIDE SEQUENCE [LARGE SCALE GENOMIC DNA]</scope>
    <source>
        <strain evidence="2">cv. AL8/78</strain>
    </source>
</reference>
<dbReference type="Proteomes" id="UP000015105">
    <property type="component" value="Chromosome 7D"/>
</dbReference>
<accession>A0A453RIC5</accession>
<reference evidence="2" key="4">
    <citation type="submission" date="2019-03" db="UniProtKB">
        <authorList>
            <consortium name="EnsemblPlants"/>
        </authorList>
    </citation>
    <scope>IDENTIFICATION</scope>
</reference>
<evidence type="ECO:0008006" key="4">
    <source>
        <dbReference type="Google" id="ProtNLM"/>
    </source>
</evidence>
<organism evidence="2 3">
    <name type="scientific">Aegilops tauschii subsp. strangulata</name>
    <name type="common">Goatgrass</name>
    <dbReference type="NCBI Taxonomy" id="200361"/>
    <lineage>
        <taxon>Eukaryota</taxon>
        <taxon>Viridiplantae</taxon>
        <taxon>Streptophyta</taxon>
        <taxon>Embryophyta</taxon>
        <taxon>Tracheophyta</taxon>
        <taxon>Spermatophyta</taxon>
        <taxon>Magnoliopsida</taxon>
        <taxon>Liliopsida</taxon>
        <taxon>Poales</taxon>
        <taxon>Poaceae</taxon>
        <taxon>BOP clade</taxon>
        <taxon>Pooideae</taxon>
        <taxon>Triticodae</taxon>
        <taxon>Triticeae</taxon>
        <taxon>Triticinae</taxon>
        <taxon>Aegilops</taxon>
    </lineage>
</organism>